<proteinExistence type="inferred from homology"/>
<dbReference type="InterPro" id="IPR000754">
    <property type="entry name" value="Ribosomal_uS9"/>
</dbReference>
<evidence type="ECO:0000256" key="2">
    <source>
        <dbReference type="ARBA" id="ARBA00022980"/>
    </source>
</evidence>
<evidence type="ECO:0000256" key="4">
    <source>
        <dbReference type="ARBA" id="ARBA00035259"/>
    </source>
</evidence>
<dbReference type="GO" id="GO:0003735">
    <property type="term" value="F:structural constituent of ribosome"/>
    <property type="evidence" value="ECO:0007669"/>
    <property type="project" value="InterPro"/>
</dbReference>
<feature type="compositionally biased region" description="Basic residues" evidence="7">
    <location>
        <begin position="113"/>
        <end position="132"/>
    </location>
</feature>
<dbReference type="Proteomes" id="UP000317421">
    <property type="component" value="Unassembled WGS sequence"/>
</dbReference>
<gene>
    <name evidence="5 8" type="primary">rpsI</name>
    <name evidence="8" type="ORF">Pla108_15560</name>
</gene>
<evidence type="ECO:0000256" key="5">
    <source>
        <dbReference type="HAMAP-Rule" id="MF_00532"/>
    </source>
</evidence>
<comment type="caution">
    <text evidence="8">The sequence shown here is derived from an EMBL/GenBank/DDBJ whole genome shotgun (WGS) entry which is preliminary data.</text>
</comment>
<organism evidence="8 9">
    <name type="scientific">Botrimarina colliarenosi</name>
    <dbReference type="NCBI Taxonomy" id="2528001"/>
    <lineage>
        <taxon>Bacteria</taxon>
        <taxon>Pseudomonadati</taxon>
        <taxon>Planctomycetota</taxon>
        <taxon>Planctomycetia</taxon>
        <taxon>Pirellulales</taxon>
        <taxon>Lacipirellulaceae</taxon>
        <taxon>Botrimarina</taxon>
    </lineage>
</organism>
<dbReference type="EMBL" id="SJPR01000001">
    <property type="protein sequence ID" value="TWU00604.1"/>
    <property type="molecule type" value="Genomic_DNA"/>
</dbReference>
<evidence type="ECO:0000256" key="7">
    <source>
        <dbReference type="SAM" id="MobiDB-lite"/>
    </source>
</evidence>
<dbReference type="AlphaFoldDB" id="A0A5C6AR02"/>
<keyword evidence="3 5" id="KW-0687">Ribonucleoprotein</keyword>
<evidence type="ECO:0000256" key="6">
    <source>
        <dbReference type="RuleBase" id="RU003815"/>
    </source>
</evidence>
<dbReference type="Pfam" id="PF00380">
    <property type="entry name" value="Ribosomal_S9"/>
    <property type="match status" value="1"/>
</dbReference>
<keyword evidence="2 5" id="KW-0689">Ribosomal protein</keyword>
<dbReference type="SUPFAM" id="SSF54211">
    <property type="entry name" value="Ribosomal protein S5 domain 2-like"/>
    <property type="match status" value="1"/>
</dbReference>
<dbReference type="PANTHER" id="PTHR21569">
    <property type="entry name" value="RIBOSOMAL PROTEIN S9"/>
    <property type="match status" value="1"/>
</dbReference>
<comment type="similarity">
    <text evidence="1 5 6">Belongs to the universal ribosomal protein uS9 family.</text>
</comment>
<dbReference type="OrthoDB" id="9803965at2"/>
<dbReference type="GO" id="GO:0003723">
    <property type="term" value="F:RNA binding"/>
    <property type="evidence" value="ECO:0007669"/>
    <property type="project" value="TreeGrafter"/>
</dbReference>
<accession>A0A5C6AR02</accession>
<name>A0A5C6AR02_9BACT</name>
<dbReference type="NCBIfam" id="NF001099">
    <property type="entry name" value="PRK00132.1"/>
    <property type="match status" value="1"/>
</dbReference>
<evidence type="ECO:0000313" key="9">
    <source>
        <dbReference type="Proteomes" id="UP000317421"/>
    </source>
</evidence>
<evidence type="ECO:0000256" key="1">
    <source>
        <dbReference type="ARBA" id="ARBA00005251"/>
    </source>
</evidence>
<dbReference type="PROSITE" id="PS00360">
    <property type="entry name" value="RIBOSOMAL_S9"/>
    <property type="match status" value="1"/>
</dbReference>
<dbReference type="PANTHER" id="PTHR21569:SF1">
    <property type="entry name" value="SMALL RIBOSOMAL SUBUNIT PROTEIN US9M"/>
    <property type="match status" value="1"/>
</dbReference>
<dbReference type="FunFam" id="3.30.230.10:FF:000001">
    <property type="entry name" value="30S ribosomal protein S9"/>
    <property type="match status" value="1"/>
</dbReference>
<dbReference type="GO" id="GO:0022627">
    <property type="term" value="C:cytosolic small ribosomal subunit"/>
    <property type="evidence" value="ECO:0007669"/>
    <property type="project" value="TreeGrafter"/>
</dbReference>
<evidence type="ECO:0000313" key="8">
    <source>
        <dbReference type="EMBL" id="TWU00604.1"/>
    </source>
</evidence>
<keyword evidence="9" id="KW-1185">Reference proteome</keyword>
<dbReference type="GO" id="GO:0006412">
    <property type="term" value="P:translation"/>
    <property type="evidence" value="ECO:0007669"/>
    <property type="project" value="UniProtKB-UniRule"/>
</dbReference>
<dbReference type="RefSeq" id="WP_146444257.1">
    <property type="nucleotide sequence ID" value="NZ_SJPR01000001.1"/>
</dbReference>
<dbReference type="InterPro" id="IPR023035">
    <property type="entry name" value="Ribosomal_uS9_bac/plastid"/>
</dbReference>
<dbReference type="InterPro" id="IPR020574">
    <property type="entry name" value="Ribosomal_uS9_CS"/>
</dbReference>
<dbReference type="InterPro" id="IPR020568">
    <property type="entry name" value="Ribosomal_Su5_D2-typ_SF"/>
</dbReference>
<dbReference type="HAMAP" id="MF_00532_B">
    <property type="entry name" value="Ribosomal_uS9_B"/>
    <property type="match status" value="1"/>
</dbReference>
<evidence type="ECO:0000256" key="3">
    <source>
        <dbReference type="ARBA" id="ARBA00023274"/>
    </source>
</evidence>
<sequence>MPTATPDALGTGRRKTSVARVRIRPGSGKITVNNREMTEFFPIPQYSNQVLAVLEHCEIKDSVDVVIRVHGGGLTGQAGACLQGIARALLKHDSDLDEKLREKNFLTRDSRMKERKKPGLRGARRGTQFSKR</sequence>
<reference evidence="8 9" key="1">
    <citation type="submission" date="2019-02" db="EMBL/GenBank/DDBJ databases">
        <title>Deep-cultivation of Planctomycetes and their phenomic and genomic characterization uncovers novel biology.</title>
        <authorList>
            <person name="Wiegand S."/>
            <person name="Jogler M."/>
            <person name="Boedeker C."/>
            <person name="Pinto D."/>
            <person name="Vollmers J."/>
            <person name="Rivas-Marin E."/>
            <person name="Kohn T."/>
            <person name="Peeters S.H."/>
            <person name="Heuer A."/>
            <person name="Rast P."/>
            <person name="Oberbeckmann S."/>
            <person name="Bunk B."/>
            <person name="Jeske O."/>
            <person name="Meyerdierks A."/>
            <person name="Storesund J.E."/>
            <person name="Kallscheuer N."/>
            <person name="Luecker S."/>
            <person name="Lage O.M."/>
            <person name="Pohl T."/>
            <person name="Merkel B.J."/>
            <person name="Hornburger P."/>
            <person name="Mueller R.-W."/>
            <person name="Bruemmer F."/>
            <person name="Labrenz M."/>
            <person name="Spormann A.M."/>
            <person name="Op Den Camp H."/>
            <person name="Overmann J."/>
            <person name="Amann R."/>
            <person name="Jetten M.S.M."/>
            <person name="Mascher T."/>
            <person name="Medema M.H."/>
            <person name="Devos D.P."/>
            <person name="Kaster A.-K."/>
            <person name="Ovreas L."/>
            <person name="Rohde M."/>
            <person name="Galperin M.Y."/>
            <person name="Jogler C."/>
        </authorList>
    </citation>
    <scope>NUCLEOTIDE SEQUENCE [LARGE SCALE GENOMIC DNA]</scope>
    <source>
        <strain evidence="8 9">Pla108</strain>
    </source>
</reference>
<dbReference type="InterPro" id="IPR014721">
    <property type="entry name" value="Ribsml_uS5_D2-typ_fold_subgr"/>
</dbReference>
<protein>
    <recommendedName>
        <fullName evidence="4 5">Small ribosomal subunit protein uS9</fullName>
    </recommendedName>
</protein>
<dbReference type="Gene3D" id="3.30.230.10">
    <property type="match status" value="1"/>
</dbReference>
<feature type="region of interest" description="Disordered" evidence="7">
    <location>
        <begin position="107"/>
        <end position="132"/>
    </location>
</feature>